<dbReference type="Proteomes" id="UP000036959">
    <property type="component" value="Unassembled WGS sequence"/>
</dbReference>
<dbReference type="Pfam" id="PF02470">
    <property type="entry name" value="MlaD"/>
    <property type="match status" value="3"/>
</dbReference>
<keyword evidence="2" id="KW-1003">Cell membrane</keyword>
<dbReference type="OrthoDB" id="9806984at2"/>
<keyword evidence="3" id="KW-0997">Cell inner membrane</keyword>
<dbReference type="EMBL" id="LFJJ01000193">
    <property type="protein sequence ID" value="KND58190.1"/>
    <property type="molecule type" value="Genomic_DNA"/>
</dbReference>
<evidence type="ECO:0000256" key="8">
    <source>
        <dbReference type="SAM" id="Phobius"/>
    </source>
</evidence>
<sequence>MTSAQGPNGPNPTDPPQSGGNGGQSGNGGGGLPPNLPEPVIEPRSRWLPSLIWVIPLVAALIGVFLVVKTVSSRGPTVTISFVSAEGLEPGKTKVKFKDVDIGTVQGITLTKDHSRVLVDVRLTKEATDFAVKDTRFWVVRPRVAASGVSGLSTLLSGAYIGVDIGKSTEDRTHFNGLETPPAITGDQKGHTFTLHGDSLGSLDIGSPVYYRRVQVGQVTAFSLDKDGTGVTMQVFVTAPYDQYVGTNSRWWHASGVDLRLDSSGFTLNTQSLATVILGGVAFQTPPNQQSGPQAKDNTTFKLGSDQADAMRDPDGAAVRVVMNFNQSLRGLSVGAPVDFRGIVLGQVTGIGVRYDRNSHTLMMPVTIDLYPDRLGRRGAEGVTDETAEERKNVLQILVKRGLRGQLRTGNLLTSQLYVALDFFPKAPAAKVNTEGDPIELPTVPNTLDELQLQIADIARKLDKIPLDQIGSNLNDSLKNANALFGKMDKEVLPEMRGTLEEARKTFGQAQATLSSDSPIQSDTRQAMQELTRTLQSLNALADYLERHPESLLRGKQGDKP</sequence>
<protein>
    <submittedName>
        <fullName evidence="10">Paraquat-inducible protein B</fullName>
    </submittedName>
</protein>
<evidence type="ECO:0000256" key="3">
    <source>
        <dbReference type="ARBA" id="ARBA00022519"/>
    </source>
</evidence>
<accession>A0A0L0M7B8</accession>
<evidence type="ECO:0000313" key="11">
    <source>
        <dbReference type="Proteomes" id="UP000036959"/>
    </source>
</evidence>
<evidence type="ECO:0000259" key="9">
    <source>
        <dbReference type="Pfam" id="PF02470"/>
    </source>
</evidence>
<feature type="transmembrane region" description="Helical" evidence="8">
    <location>
        <begin position="47"/>
        <end position="68"/>
    </location>
</feature>
<dbReference type="InterPro" id="IPR003399">
    <property type="entry name" value="Mce/MlaD"/>
</dbReference>
<feature type="compositionally biased region" description="Gly residues" evidence="7">
    <location>
        <begin position="19"/>
        <end position="32"/>
    </location>
</feature>
<keyword evidence="5 8" id="KW-1133">Transmembrane helix</keyword>
<keyword evidence="6 8" id="KW-0472">Membrane</keyword>
<feature type="domain" description="Mce/MlaD" evidence="9">
    <location>
        <begin position="74"/>
        <end position="164"/>
    </location>
</feature>
<comment type="caution">
    <text evidence="10">The sequence shown here is derived from an EMBL/GenBank/DDBJ whole genome shotgun (WGS) entry which is preliminary data.</text>
</comment>
<name>A0A0L0M7B8_9BURK</name>
<dbReference type="PANTHER" id="PTHR30462:SF0">
    <property type="entry name" value="INTERMEMBRANE TRANSPORT PROTEIN YEBT"/>
    <property type="match status" value="1"/>
</dbReference>
<feature type="region of interest" description="Disordered" evidence="7">
    <location>
        <begin position="1"/>
        <end position="38"/>
    </location>
</feature>
<organism evidence="10 11">
    <name type="scientific">Candidatus Burkholderia verschuerenii</name>
    <dbReference type="NCBI Taxonomy" id="242163"/>
    <lineage>
        <taxon>Bacteria</taxon>
        <taxon>Pseudomonadati</taxon>
        <taxon>Pseudomonadota</taxon>
        <taxon>Betaproteobacteria</taxon>
        <taxon>Burkholderiales</taxon>
        <taxon>Burkholderiaceae</taxon>
        <taxon>Burkholderia</taxon>
    </lineage>
</organism>
<dbReference type="PANTHER" id="PTHR30462">
    <property type="entry name" value="INTERMEMBRANE TRANSPORT PROTEIN PQIB-RELATED"/>
    <property type="match status" value="1"/>
</dbReference>
<evidence type="ECO:0000256" key="2">
    <source>
        <dbReference type="ARBA" id="ARBA00022475"/>
    </source>
</evidence>
<evidence type="ECO:0000313" key="10">
    <source>
        <dbReference type="EMBL" id="KND58190.1"/>
    </source>
</evidence>
<feature type="domain" description="Mce/MlaD" evidence="9">
    <location>
        <begin position="319"/>
        <end position="423"/>
    </location>
</feature>
<keyword evidence="11" id="KW-1185">Reference proteome</keyword>
<evidence type="ECO:0000256" key="5">
    <source>
        <dbReference type="ARBA" id="ARBA00022989"/>
    </source>
</evidence>
<evidence type="ECO:0000256" key="4">
    <source>
        <dbReference type="ARBA" id="ARBA00022692"/>
    </source>
</evidence>
<dbReference type="GO" id="GO:0005886">
    <property type="term" value="C:plasma membrane"/>
    <property type="evidence" value="ECO:0007669"/>
    <property type="project" value="UniProtKB-SubCell"/>
</dbReference>
<gene>
    <name evidence="10" type="ORF">BVER_05280</name>
</gene>
<keyword evidence="4 8" id="KW-0812">Transmembrane</keyword>
<dbReference type="InterPro" id="IPR051800">
    <property type="entry name" value="PqiA-PqiB_transport"/>
</dbReference>
<reference evidence="11" key="1">
    <citation type="submission" date="2015-06" db="EMBL/GenBank/DDBJ databases">
        <title>Comparative genomics of Burkholderia leaf nodule symbionts.</title>
        <authorList>
            <person name="Carlier A."/>
            <person name="Eberl L."/>
            <person name="Pinto-Carbo M."/>
        </authorList>
    </citation>
    <scope>NUCLEOTIDE SEQUENCE [LARGE SCALE GENOMIC DNA]</scope>
    <source>
        <strain evidence="11">UZHbot4</strain>
    </source>
</reference>
<dbReference type="PATRIC" id="fig|242163.4.peg.2489"/>
<dbReference type="AlphaFoldDB" id="A0A0L0M7B8"/>
<evidence type="ECO:0000256" key="1">
    <source>
        <dbReference type="ARBA" id="ARBA00004533"/>
    </source>
</evidence>
<proteinExistence type="predicted"/>
<comment type="subcellular location">
    <subcellularLocation>
        <location evidence="1">Cell inner membrane</location>
    </subcellularLocation>
</comment>
<dbReference type="RefSeq" id="WP_050455436.1">
    <property type="nucleotide sequence ID" value="NZ_LFJJ01000193.1"/>
</dbReference>
<evidence type="ECO:0000256" key="6">
    <source>
        <dbReference type="ARBA" id="ARBA00023136"/>
    </source>
</evidence>
<evidence type="ECO:0000256" key="7">
    <source>
        <dbReference type="SAM" id="MobiDB-lite"/>
    </source>
</evidence>
<feature type="domain" description="Mce/MlaD" evidence="9">
    <location>
        <begin position="190"/>
        <end position="250"/>
    </location>
</feature>